<sequence>MAVNVSMRETTVVRPAAETPGLSLWISNLDMVKTNTHTPLVYFYKPKNIAGAGEDNNFFDMHVLKDALSKALVPFYPFAGRLRQKKDEGENGRIEIDCNAEGALFAVADSSSCISDFGDFAPTPEFGRGLIPIVDYSAGISSFPLLLVQITYLKCGGVALGLRVDPRVSDGLSTFHFINTWSDMACGLEVAIRPSMDRTILLARDPPRPLPDHIHHIAYPPRNKHERTSATTVTKFRFTREQLNVLKAMSTMTIADGDDMNTLPVKFTSFEVFAGHVWRCACKARELANDQETILYLFVNGRSRLQPPLPPGYFGNVVFRATATALAGDLISKPIWYAARCIHNALVRMDDDYLRSAIDYLELQQRHQELSSLAHGTHYRCPNLEINSWCKLPIYDADFGWGRPISVGRSEIPSVGKGYMVPSATDDGSLSLSISLQSQHMISFSKNVLLNHPRM</sequence>
<dbReference type="PANTHER" id="PTHR31642">
    <property type="entry name" value="TRICHOTHECENE 3-O-ACETYLTRANSFERASE"/>
    <property type="match status" value="1"/>
</dbReference>
<evidence type="ECO:0000256" key="2">
    <source>
        <dbReference type="ARBA" id="ARBA00022679"/>
    </source>
</evidence>
<name>A0A2P6QJ81_ROSCH</name>
<comment type="caution">
    <text evidence="4">The sequence shown here is derived from an EMBL/GenBank/DDBJ whole genome shotgun (WGS) entry which is preliminary data.</text>
</comment>
<accession>A0A2P6QJ81</accession>
<evidence type="ECO:0000313" key="4">
    <source>
        <dbReference type="EMBL" id="PRQ34230.1"/>
    </source>
</evidence>
<dbReference type="PANTHER" id="PTHR31642:SF11">
    <property type="entry name" value="SHIKIMATE O-HYDROXYCINNAMOYLTRANSFERASE"/>
    <property type="match status" value="1"/>
</dbReference>
<dbReference type="EMBL" id="PDCK01000043">
    <property type="protein sequence ID" value="PRQ34230.1"/>
    <property type="molecule type" value="Genomic_DNA"/>
</dbReference>
<dbReference type="STRING" id="74649.A0A2P6QJ81"/>
<keyword evidence="5" id="KW-1185">Reference proteome</keyword>
<dbReference type="FunFam" id="3.30.559.10:FF:000008">
    <property type="entry name" value="Tryptamine hydroxycinnamoyl transferase"/>
    <property type="match status" value="1"/>
</dbReference>
<dbReference type="AlphaFoldDB" id="A0A2P6QJ81"/>
<keyword evidence="3 4" id="KW-0012">Acyltransferase</keyword>
<protein>
    <submittedName>
        <fullName evidence="4">Putative shikimate O-hydroxycinnamoyltransferase</fullName>
        <ecNumber evidence="4">2.3.1.133</ecNumber>
    </submittedName>
</protein>
<proteinExistence type="inferred from homology"/>
<dbReference type="OrthoDB" id="671439at2759"/>
<dbReference type="Gramene" id="PRQ34230">
    <property type="protein sequence ID" value="PRQ34230"/>
    <property type="gene ID" value="RchiOBHm_Chr5g0066541"/>
</dbReference>
<reference evidence="4 5" key="1">
    <citation type="journal article" date="2018" name="Nat. Genet.">
        <title>The Rosa genome provides new insights in the design of modern roses.</title>
        <authorList>
            <person name="Bendahmane M."/>
        </authorList>
    </citation>
    <scope>NUCLEOTIDE SEQUENCE [LARGE SCALE GENOMIC DNA]</scope>
    <source>
        <strain evidence="5">cv. Old Blush</strain>
    </source>
</reference>
<dbReference type="Pfam" id="PF02458">
    <property type="entry name" value="Transferase"/>
    <property type="match status" value="1"/>
</dbReference>
<evidence type="ECO:0000256" key="3">
    <source>
        <dbReference type="ARBA" id="ARBA00023315"/>
    </source>
</evidence>
<organism evidence="4 5">
    <name type="scientific">Rosa chinensis</name>
    <name type="common">China rose</name>
    <dbReference type="NCBI Taxonomy" id="74649"/>
    <lineage>
        <taxon>Eukaryota</taxon>
        <taxon>Viridiplantae</taxon>
        <taxon>Streptophyta</taxon>
        <taxon>Embryophyta</taxon>
        <taxon>Tracheophyta</taxon>
        <taxon>Spermatophyta</taxon>
        <taxon>Magnoliopsida</taxon>
        <taxon>eudicotyledons</taxon>
        <taxon>Gunneridae</taxon>
        <taxon>Pentapetalae</taxon>
        <taxon>rosids</taxon>
        <taxon>fabids</taxon>
        <taxon>Rosales</taxon>
        <taxon>Rosaceae</taxon>
        <taxon>Rosoideae</taxon>
        <taxon>Rosoideae incertae sedis</taxon>
        <taxon>Rosa</taxon>
    </lineage>
</organism>
<gene>
    <name evidence="4" type="ORF">RchiOBHm_Chr5g0066541</name>
</gene>
<dbReference type="Proteomes" id="UP000238479">
    <property type="component" value="Chromosome 5"/>
</dbReference>
<comment type="similarity">
    <text evidence="1">Belongs to the plant acyltransferase family.</text>
</comment>
<dbReference type="GO" id="GO:0047172">
    <property type="term" value="F:shikimate O-hydroxycinnamoyltransferase activity"/>
    <property type="evidence" value="ECO:0007669"/>
    <property type="project" value="UniProtKB-EC"/>
</dbReference>
<evidence type="ECO:0000256" key="1">
    <source>
        <dbReference type="ARBA" id="ARBA00009861"/>
    </source>
</evidence>
<dbReference type="EC" id="2.3.1.133" evidence="4"/>
<dbReference type="InterPro" id="IPR023213">
    <property type="entry name" value="CAT-like_dom_sf"/>
</dbReference>
<evidence type="ECO:0000313" key="5">
    <source>
        <dbReference type="Proteomes" id="UP000238479"/>
    </source>
</evidence>
<keyword evidence="2 4" id="KW-0808">Transferase</keyword>
<dbReference type="Gene3D" id="3.30.559.10">
    <property type="entry name" value="Chloramphenicol acetyltransferase-like domain"/>
    <property type="match status" value="2"/>
</dbReference>
<dbReference type="InterPro" id="IPR050317">
    <property type="entry name" value="Plant_Fungal_Acyltransferase"/>
</dbReference>